<dbReference type="EMBL" id="JXMW01000002">
    <property type="protein sequence ID" value="OQD59601.1"/>
    <property type="molecule type" value="Genomic_DNA"/>
</dbReference>
<gene>
    <name evidence="2" type="ORF">MBBAR_2c00490</name>
</gene>
<name>A0A1V6N4J5_METAZ</name>
<accession>A0A1V6N4J5</accession>
<keyword evidence="1" id="KW-0812">Transmembrane</keyword>
<sequence>MNISELFKNSFKYPTKDWGKVLILGLLVIGLFILMSIAGISLVFAQAIPIAIIFVIALIFAIIVGLIYSGYGLSVIRETIFNKNVAIDEQEESLPEFKWSENIIDGLKVLVLNIVYMIIPVIITLILAYALGVFSEFASINQSLNIYNQTGAYLPNSIAAGYMVSNGYAVAIVNTVAAILSVIFSLFAFIAMAKLAESGKLGSIIKFREINDTISRIGWGDYIVWFILLYIIVVVISFIAALIIFIPIIGFIIYLLIVPSFLTLFQSRSIGLIYNEADN</sequence>
<feature type="transmembrane region" description="Helical" evidence="1">
    <location>
        <begin position="109"/>
        <end position="131"/>
    </location>
</feature>
<keyword evidence="1" id="KW-0472">Membrane</keyword>
<dbReference type="AlphaFoldDB" id="A0A1V6N4J5"/>
<keyword evidence="3" id="KW-1185">Reference proteome</keyword>
<protein>
    <recommendedName>
        <fullName evidence="4">DUF4013 domain-containing protein</fullName>
    </recommendedName>
</protein>
<evidence type="ECO:0000313" key="3">
    <source>
        <dbReference type="Proteomes" id="UP000191661"/>
    </source>
</evidence>
<dbReference type="InterPro" id="IPR025098">
    <property type="entry name" value="DUF4013"/>
</dbReference>
<feature type="transmembrane region" description="Helical" evidence="1">
    <location>
        <begin position="242"/>
        <end position="265"/>
    </location>
</feature>
<dbReference type="OrthoDB" id="82620at2157"/>
<proteinExistence type="predicted"/>
<evidence type="ECO:0000256" key="1">
    <source>
        <dbReference type="SAM" id="Phobius"/>
    </source>
</evidence>
<feature type="transmembrane region" description="Helical" evidence="1">
    <location>
        <begin position="217"/>
        <end position="236"/>
    </location>
</feature>
<evidence type="ECO:0008006" key="4">
    <source>
        <dbReference type="Google" id="ProtNLM"/>
    </source>
</evidence>
<organism evidence="2 3">
    <name type="scientific">Methanobrevibacter arboriphilus JCM 13429 = DSM 1125</name>
    <dbReference type="NCBI Taxonomy" id="1300164"/>
    <lineage>
        <taxon>Archaea</taxon>
        <taxon>Methanobacteriati</taxon>
        <taxon>Methanobacteriota</taxon>
        <taxon>Methanomada group</taxon>
        <taxon>Methanobacteria</taxon>
        <taxon>Methanobacteriales</taxon>
        <taxon>Methanobacteriaceae</taxon>
        <taxon>Methanobrevibacter</taxon>
    </lineage>
</organism>
<comment type="caution">
    <text evidence="2">The sequence shown here is derived from an EMBL/GenBank/DDBJ whole genome shotgun (WGS) entry which is preliminary data.</text>
</comment>
<keyword evidence="1" id="KW-1133">Transmembrane helix</keyword>
<dbReference type="Pfam" id="PF13197">
    <property type="entry name" value="DUF4013"/>
    <property type="match status" value="1"/>
</dbReference>
<feature type="transmembrane region" description="Helical" evidence="1">
    <location>
        <begin position="50"/>
        <end position="73"/>
    </location>
</feature>
<feature type="transmembrane region" description="Helical" evidence="1">
    <location>
        <begin position="168"/>
        <end position="196"/>
    </location>
</feature>
<reference evidence="2 3" key="1">
    <citation type="submission" date="2014-12" db="EMBL/GenBank/DDBJ databases">
        <title>Genome sequence of Methanobrevibacter arboriphilicus DH1, DSM1125.</title>
        <authorList>
            <person name="Poehlein A."/>
            <person name="Thauer R.K."/>
            <person name="Seedorf H."/>
            <person name="Daniel R."/>
        </authorList>
    </citation>
    <scope>NUCLEOTIDE SEQUENCE [LARGE SCALE GENOMIC DNA]</scope>
    <source>
        <strain evidence="2 3">DH1</strain>
    </source>
</reference>
<dbReference type="RefSeq" id="WP_080459578.1">
    <property type="nucleotide sequence ID" value="NZ_BBET01000115.1"/>
</dbReference>
<evidence type="ECO:0000313" key="2">
    <source>
        <dbReference type="EMBL" id="OQD59601.1"/>
    </source>
</evidence>
<feature type="transmembrane region" description="Helical" evidence="1">
    <location>
        <begin position="21"/>
        <end position="44"/>
    </location>
</feature>
<dbReference type="Proteomes" id="UP000191661">
    <property type="component" value="Unassembled WGS sequence"/>
</dbReference>